<sequence>MKIPIPSSPSSLARHQPLAMDVDAVKRDGWQRQRILVVAEQDERLDFIEREFVRRIGNRLYGPPGHGGRHG</sequence>
<dbReference type="OrthoDB" id="5805078at2"/>
<keyword evidence="2" id="KW-1185">Reference proteome</keyword>
<evidence type="ECO:0000313" key="1">
    <source>
        <dbReference type="EMBL" id="POR47076.1"/>
    </source>
</evidence>
<organism evidence="1 2">
    <name type="scientific">Paraburkholderia eburnea</name>
    <dbReference type="NCBI Taxonomy" id="1189126"/>
    <lineage>
        <taxon>Bacteria</taxon>
        <taxon>Pseudomonadati</taxon>
        <taxon>Pseudomonadota</taxon>
        <taxon>Betaproteobacteria</taxon>
        <taxon>Burkholderiales</taxon>
        <taxon>Burkholderiaceae</taxon>
        <taxon>Paraburkholderia</taxon>
    </lineage>
</organism>
<dbReference type="AlphaFoldDB" id="A0A2S4LXB1"/>
<dbReference type="EMBL" id="PQGA01000020">
    <property type="protein sequence ID" value="POR47076.1"/>
    <property type="molecule type" value="Genomic_DNA"/>
</dbReference>
<gene>
    <name evidence="1" type="ORF">B0G62_12069</name>
</gene>
<accession>A0A2S4LXB1</accession>
<reference evidence="1 2" key="1">
    <citation type="submission" date="2018-01" db="EMBL/GenBank/DDBJ databases">
        <title>Genomic Encyclopedia of Type Strains, Phase III (KMG-III): the genomes of soil and plant-associated and newly described type strains.</title>
        <authorList>
            <person name="Whitman W."/>
        </authorList>
    </citation>
    <scope>NUCLEOTIDE SEQUENCE [LARGE SCALE GENOMIC DNA]</scope>
    <source>
        <strain evidence="1 2">JCM 18070</strain>
    </source>
</reference>
<protein>
    <submittedName>
        <fullName evidence="1">Uncharacterized protein</fullName>
    </submittedName>
</protein>
<dbReference type="Proteomes" id="UP000237381">
    <property type="component" value="Unassembled WGS sequence"/>
</dbReference>
<name>A0A2S4LXB1_9BURK</name>
<evidence type="ECO:0000313" key="2">
    <source>
        <dbReference type="Proteomes" id="UP000237381"/>
    </source>
</evidence>
<dbReference type="RefSeq" id="WP_103707031.1">
    <property type="nucleotide sequence ID" value="NZ_PQGA01000020.1"/>
</dbReference>
<proteinExistence type="predicted"/>
<comment type="caution">
    <text evidence="1">The sequence shown here is derived from an EMBL/GenBank/DDBJ whole genome shotgun (WGS) entry which is preliminary data.</text>
</comment>